<feature type="binding site" evidence="17">
    <location>
        <position position="643"/>
    </location>
    <ligand>
        <name>L-glutamate</name>
        <dbReference type="ChEBI" id="CHEBI:29985"/>
    </ligand>
</feature>
<feature type="non-terminal residue" evidence="25">
    <location>
        <position position="1"/>
    </location>
</feature>
<dbReference type="Pfam" id="PF01094">
    <property type="entry name" value="ANF_receptor"/>
    <property type="match status" value="1"/>
</dbReference>
<dbReference type="AlphaFoldDB" id="A0AAV2HK15"/>
<dbReference type="GO" id="GO:0038023">
    <property type="term" value="F:signaling receptor activity"/>
    <property type="evidence" value="ECO:0007669"/>
    <property type="project" value="InterPro"/>
</dbReference>
<dbReference type="GO" id="GO:0046872">
    <property type="term" value="F:metal ion binding"/>
    <property type="evidence" value="ECO:0007669"/>
    <property type="project" value="UniProtKB-KW"/>
</dbReference>
<dbReference type="PRINTS" id="PR00177">
    <property type="entry name" value="NMDARECEPTOR"/>
</dbReference>
<dbReference type="Gene3D" id="1.10.287.70">
    <property type="match status" value="1"/>
</dbReference>
<protein>
    <submittedName>
        <fullName evidence="25">Uncharacterized protein</fullName>
    </submittedName>
</protein>
<dbReference type="InterPro" id="IPR001638">
    <property type="entry name" value="Solute-binding_3/MltF_N"/>
</dbReference>
<keyword evidence="3" id="KW-1003">Cell membrane</keyword>
<evidence type="ECO:0000256" key="10">
    <source>
        <dbReference type="ARBA" id="ARBA00023136"/>
    </source>
</evidence>
<evidence type="ECO:0000256" key="5">
    <source>
        <dbReference type="ARBA" id="ARBA00022723"/>
    </source>
</evidence>
<evidence type="ECO:0000259" key="24">
    <source>
        <dbReference type="SMART" id="SM00918"/>
    </source>
</evidence>
<evidence type="ECO:0000313" key="25">
    <source>
        <dbReference type="EMBL" id="CAL1534217.1"/>
    </source>
</evidence>
<keyword evidence="6" id="KW-0862">Zinc</keyword>
<dbReference type="InterPro" id="IPR001828">
    <property type="entry name" value="ANF_lig-bd_rcpt"/>
</dbReference>
<feature type="region of interest" description="Disordered" evidence="20">
    <location>
        <begin position="972"/>
        <end position="1010"/>
    </location>
</feature>
<dbReference type="SMART" id="SM00918">
    <property type="entry name" value="Lig_chan-Glu_bd"/>
    <property type="match status" value="1"/>
</dbReference>
<evidence type="ECO:0000256" key="13">
    <source>
        <dbReference type="ARBA" id="ARBA00023257"/>
    </source>
</evidence>
<organism evidence="25 26">
    <name type="scientific">Lymnaea stagnalis</name>
    <name type="common">Great pond snail</name>
    <name type="synonym">Helix stagnalis</name>
    <dbReference type="NCBI Taxonomy" id="6523"/>
    <lineage>
        <taxon>Eukaryota</taxon>
        <taxon>Metazoa</taxon>
        <taxon>Spiralia</taxon>
        <taxon>Lophotrochozoa</taxon>
        <taxon>Mollusca</taxon>
        <taxon>Gastropoda</taxon>
        <taxon>Heterobranchia</taxon>
        <taxon>Euthyneura</taxon>
        <taxon>Panpulmonata</taxon>
        <taxon>Hygrophila</taxon>
        <taxon>Lymnaeoidea</taxon>
        <taxon>Lymnaeidae</taxon>
        <taxon>Lymnaea</taxon>
    </lineage>
</organism>
<feature type="transmembrane region" description="Helical" evidence="21">
    <location>
        <begin position="511"/>
        <end position="532"/>
    </location>
</feature>
<evidence type="ECO:0000256" key="14">
    <source>
        <dbReference type="ARBA" id="ARBA00023286"/>
    </source>
</evidence>
<feature type="site" description="Crucial to convey clamshell closure to channel opening" evidence="18">
    <location>
        <position position="615"/>
    </location>
</feature>
<evidence type="ECO:0000313" key="26">
    <source>
        <dbReference type="Proteomes" id="UP001497497"/>
    </source>
</evidence>
<feature type="binding site" evidence="17">
    <location>
        <position position="642"/>
    </location>
    <ligand>
        <name>L-glutamate</name>
        <dbReference type="ChEBI" id="CHEBI:29985"/>
    </ligand>
</feature>
<proteinExistence type="predicted"/>
<dbReference type="SUPFAM" id="SSF53822">
    <property type="entry name" value="Periplasmic binding protein-like I"/>
    <property type="match status" value="1"/>
</dbReference>
<evidence type="ECO:0000256" key="17">
    <source>
        <dbReference type="PIRSR" id="PIRSR601508-1"/>
    </source>
</evidence>
<keyword evidence="14" id="KW-1071">Ligand-gated ion channel</keyword>
<keyword evidence="8" id="KW-0770">Synapse</keyword>
<evidence type="ECO:0000256" key="15">
    <source>
        <dbReference type="ARBA" id="ARBA00023303"/>
    </source>
</evidence>
<evidence type="ECO:0000256" key="11">
    <source>
        <dbReference type="ARBA" id="ARBA00023170"/>
    </source>
</evidence>
<evidence type="ECO:0000256" key="4">
    <source>
        <dbReference type="ARBA" id="ARBA00022692"/>
    </source>
</evidence>
<feature type="compositionally biased region" description="Polar residues" evidence="20">
    <location>
        <begin position="1070"/>
        <end position="1079"/>
    </location>
</feature>
<dbReference type="Gene3D" id="3.40.190.10">
    <property type="entry name" value="Periplasmic binding protein-like II"/>
    <property type="match status" value="3"/>
</dbReference>
<name>A0AAV2HK15_LYMST</name>
<dbReference type="Pfam" id="PF00060">
    <property type="entry name" value="Lig_chan"/>
    <property type="match status" value="1"/>
</dbReference>
<evidence type="ECO:0000256" key="2">
    <source>
        <dbReference type="ARBA" id="ARBA00022448"/>
    </source>
</evidence>
<dbReference type="SUPFAM" id="SSF53850">
    <property type="entry name" value="Periplasmic binding protein-like II"/>
    <property type="match status" value="1"/>
</dbReference>
<feature type="site" description="Interaction with the cone snail toxin Con-ikot-ikot" evidence="18">
    <location>
        <position position="737"/>
    </location>
</feature>
<feature type="transmembrane region" description="Helical" evidence="21">
    <location>
        <begin position="582"/>
        <end position="607"/>
    </location>
</feature>
<keyword evidence="26" id="KW-1185">Reference proteome</keyword>
<keyword evidence="11" id="KW-0675">Receptor</keyword>
<feature type="binding site" evidence="17">
    <location>
        <position position="474"/>
    </location>
    <ligand>
        <name>L-glutamate</name>
        <dbReference type="ChEBI" id="CHEBI:29985"/>
    </ligand>
</feature>
<dbReference type="Gene3D" id="3.40.50.2300">
    <property type="match status" value="2"/>
</dbReference>
<dbReference type="SMART" id="SM00079">
    <property type="entry name" value="PBPe"/>
    <property type="match status" value="1"/>
</dbReference>
<evidence type="ECO:0000256" key="20">
    <source>
        <dbReference type="SAM" id="MobiDB-lite"/>
    </source>
</evidence>
<dbReference type="EMBL" id="CAXITT010000164">
    <property type="protein sequence ID" value="CAL1534217.1"/>
    <property type="molecule type" value="Genomic_DNA"/>
</dbReference>
<dbReference type="SMART" id="SM00062">
    <property type="entry name" value="PBPb"/>
    <property type="match status" value="1"/>
</dbReference>
<evidence type="ECO:0000256" key="1">
    <source>
        <dbReference type="ARBA" id="ARBA00004651"/>
    </source>
</evidence>
<keyword evidence="9" id="KW-0406">Ion transport</keyword>
<keyword evidence="10 21" id="KW-0472">Membrane</keyword>
<dbReference type="Pfam" id="PF10613">
    <property type="entry name" value="Lig_chan-Glu_bd"/>
    <property type="match status" value="1"/>
</dbReference>
<evidence type="ECO:0000256" key="7">
    <source>
        <dbReference type="ARBA" id="ARBA00022989"/>
    </source>
</evidence>
<reference evidence="25 26" key="1">
    <citation type="submission" date="2024-04" db="EMBL/GenBank/DDBJ databases">
        <authorList>
            <consortium name="Genoscope - CEA"/>
            <person name="William W."/>
        </authorList>
    </citation>
    <scope>NUCLEOTIDE SEQUENCE [LARGE SCALE GENOMIC DNA]</scope>
</reference>
<comment type="subcellular location">
    <subcellularLocation>
        <location evidence="1">Cell membrane</location>
        <topology evidence="1">Multi-pass membrane protein</topology>
    </subcellularLocation>
    <subcellularLocation>
        <location evidence="16">Postsynaptic cell membrane</location>
    </subcellularLocation>
</comment>
<feature type="domain" description="Ionotropic glutamate receptor C-terminal" evidence="23">
    <location>
        <begin position="396"/>
        <end position="754"/>
    </location>
</feature>
<feature type="region of interest" description="Disordered" evidence="20">
    <location>
        <begin position="908"/>
        <end position="936"/>
    </location>
</feature>
<accession>A0AAV2HK15</accession>
<evidence type="ECO:0000256" key="19">
    <source>
        <dbReference type="PIRSR" id="PIRSR601508-3"/>
    </source>
</evidence>
<keyword evidence="13" id="KW-0628">Postsynaptic cell membrane</keyword>
<evidence type="ECO:0000259" key="22">
    <source>
        <dbReference type="SMART" id="SM00062"/>
    </source>
</evidence>
<dbReference type="Proteomes" id="UP001497497">
    <property type="component" value="Unassembled WGS sequence"/>
</dbReference>
<feature type="disulfide bond" evidence="19">
    <location>
        <begin position="698"/>
        <end position="756"/>
    </location>
</feature>
<evidence type="ECO:0000256" key="9">
    <source>
        <dbReference type="ARBA" id="ARBA00023065"/>
    </source>
</evidence>
<feature type="region of interest" description="Disordered" evidence="20">
    <location>
        <begin position="1045"/>
        <end position="1101"/>
    </location>
</feature>
<dbReference type="InterPro" id="IPR001320">
    <property type="entry name" value="Iontro_rcpt_C"/>
</dbReference>
<keyword evidence="4 21" id="KW-0812">Transmembrane</keyword>
<evidence type="ECO:0000256" key="8">
    <source>
        <dbReference type="ARBA" id="ARBA00023018"/>
    </source>
</evidence>
<sequence>TSLKNDDPKEILNLFCKGVFPHHVTTILNINNPLGMKRRTSSNQYILELASYLGLPIISWDTEYIVGSQSLRTVQLAPTIEHQAKAMVSMLERYNWTAFTIVTGPVSGSSQFVTSIENMVEQSQKNALKTPAHSRKESLNILSIINIRKPEDILPQLVKVKGSDTRVFLLHSASSMALDIIQTARTLNLTDKDYVWILTRTAIPNAREGPRSFPVGLMGIDFDFELTAMRQALKWGIMIWLNALADMAKTQGLLANMTIPPKFSCDSDKEPFWRDGEILYRHMLKVNILGEPQIKFNENGTLQQTDLIIVNLQWIVGGKNKTEWKQVGRWTLHGLKMNEIVWPGESTVPPTGKPKRAFLRVATLNELPYVIYRNLSENGGCEEKSLPCQIYNRNDKKEITSNVTIAKCCAGLSMDLLKILSDQLNFDYEIKEVIDGKWGVLINKTTNAWNGLVKALLNNEADIVMTAFKINPERASAVNFSVPYLETGIKIIVALRDGAISPTAFLEPYDYASWSLILIFSVHATGSSILIFEWLSPYGLNRGHTPMRDHKFSLFRSFWLIWAMLFSTSVQTDTPKGIASRFLANIWALFALVFLASYTANLAAFMITKEEFYDLSGIQDYRLQNPYTMKPPFRYATIPNGSTEANIRANHKDMYNYMKAFNQPDVDAGIAELKQGRIQAFIYDSSVLEYYASRDPKCRLVTVGNRYAMTGYGVGFPPNNKPSRNPWIDKFNKHILKLQENGDMDRLQKFWLAGACDTKKEKGVSNRTLGILNFTSAFILLGSGVLLGLLILIFEHLYFKFCRKRLRKWDKCGCCALVSLSMGKSLQFKDYVDEAMSAYSKTRCKNPVCEIQIWKLRHQLDMALLKIDHLQNQLCEISGEFLPLMPSSTVENEKRTEHQQQKPLAVRANGMQQSQHYKTEKSNHRQGKKTASKLPSQSAIDLPEVSFLRSLELRDGGNFIDKFEEYIENYEKPDSSPVADHFSDPLLPPPPQGESPLLGSSACNDDTGGGGSSYGGDTFLGFDDFHSENAGSRSASVLAGRMAAMGSSPGNVLRRTPSYTSAVGRDNGLDSASDSSPNMTGRVRQYDGKTYVGVDSSSTVT</sequence>
<keyword evidence="2" id="KW-0813">Transport</keyword>
<dbReference type="GO" id="GO:0015276">
    <property type="term" value="F:ligand-gated monoatomic ion channel activity"/>
    <property type="evidence" value="ECO:0007669"/>
    <property type="project" value="InterPro"/>
</dbReference>
<evidence type="ECO:0000259" key="23">
    <source>
        <dbReference type="SMART" id="SM00079"/>
    </source>
</evidence>
<gene>
    <name evidence="25" type="ORF">GSLYS_00008177001</name>
</gene>
<dbReference type="FunFam" id="3.40.190.10:FF:000009">
    <property type="entry name" value="Putative glutamate receptor ionotropic NMDA 2B"/>
    <property type="match status" value="1"/>
</dbReference>
<dbReference type="PANTHER" id="PTHR18966">
    <property type="entry name" value="IONOTROPIC GLUTAMATE RECEPTOR"/>
    <property type="match status" value="1"/>
</dbReference>
<feature type="domain" description="Solute-binding protein family 3/N-terminal" evidence="22">
    <location>
        <begin position="416"/>
        <end position="755"/>
    </location>
</feature>
<feature type="transmembrane region" description="Helical" evidence="21">
    <location>
        <begin position="769"/>
        <end position="794"/>
    </location>
</feature>
<evidence type="ECO:0000256" key="3">
    <source>
        <dbReference type="ARBA" id="ARBA00022475"/>
    </source>
</evidence>
<evidence type="ECO:0000256" key="6">
    <source>
        <dbReference type="ARBA" id="ARBA00022833"/>
    </source>
</evidence>
<dbReference type="InterPro" id="IPR001508">
    <property type="entry name" value="Iono_Glu_rcpt_met"/>
</dbReference>
<evidence type="ECO:0000256" key="12">
    <source>
        <dbReference type="ARBA" id="ARBA00023180"/>
    </source>
</evidence>
<dbReference type="InterPro" id="IPR028082">
    <property type="entry name" value="Peripla_BP_I"/>
</dbReference>
<keyword evidence="5" id="KW-0479">Metal-binding</keyword>
<feature type="transmembrane region" description="Helical" evidence="21">
    <location>
        <begin position="553"/>
        <end position="570"/>
    </location>
</feature>
<feature type="domain" description="Ionotropic glutamate receptor L-glutamate and glycine-binding" evidence="24">
    <location>
        <begin position="402"/>
        <end position="458"/>
    </location>
</feature>
<feature type="binding site" evidence="17">
    <location>
        <position position="684"/>
    </location>
    <ligand>
        <name>L-glutamate</name>
        <dbReference type="ChEBI" id="CHEBI:29985"/>
    </ligand>
</feature>
<evidence type="ECO:0000256" key="21">
    <source>
        <dbReference type="SAM" id="Phobius"/>
    </source>
</evidence>
<dbReference type="InterPro" id="IPR019594">
    <property type="entry name" value="Glu/Gly-bd"/>
</dbReference>
<keyword evidence="19" id="KW-1015">Disulfide bond</keyword>
<keyword evidence="7 21" id="KW-1133">Transmembrane helix</keyword>
<keyword evidence="15" id="KW-0407">Ion channel</keyword>
<dbReference type="GO" id="GO:0045211">
    <property type="term" value="C:postsynaptic membrane"/>
    <property type="evidence" value="ECO:0007669"/>
    <property type="project" value="UniProtKB-SubCell"/>
</dbReference>
<evidence type="ECO:0000256" key="18">
    <source>
        <dbReference type="PIRSR" id="PIRSR601508-2"/>
    </source>
</evidence>
<feature type="site" description="Interaction with the cone snail toxin Con-ikot-ikot" evidence="18">
    <location>
        <position position="648"/>
    </location>
</feature>
<keyword evidence="12" id="KW-0325">Glycoprotein</keyword>
<dbReference type="InterPro" id="IPR015683">
    <property type="entry name" value="Ionotropic_Glu_rcpt"/>
</dbReference>
<evidence type="ECO:0000256" key="16">
    <source>
        <dbReference type="ARBA" id="ARBA00034100"/>
    </source>
</evidence>
<comment type="caution">
    <text evidence="25">The sequence shown here is derived from an EMBL/GenBank/DDBJ whole genome shotgun (WGS) entry which is preliminary data.</text>
</comment>